<evidence type="ECO:0000313" key="3">
    <source>
        <dbReference type="Proteomes" id="UP000651010"/>
    </source>
</evidence>
<gene>
    <name evidence="2" type="ORF">IGX34_17810</name>
</gene>
<dbReference type="PANTHER" id="PTHR33840">
    <property type="match status" value="1"/>
</dbReference>
<name>A0ABR9GE01_9GAMM</name>
<organism evidence="2 3">
    <name type="scientific">Dyella acidiphila</name>
    <dbReference type="NCBI Taxonomy" id="2775866"/>
    <lineage>
        <taxon>Bacteria</taxon>
        <taxon>Pseudomonadati</taxon>
        <taxon>Pseudomonadota</taxon>
        <taxon>Gammaproteobacteria</taxon>
        <taxon>Lysobacterales</taxon>
        <taxon>Rhodanobacteraceae</taxon>
        <taxon>Dyella</taxon>
    </lineage>
</organism>
<dbReference type="InterPro" id="IPR008727">
    <property type="entry name" value="PAAR_motif"/>
</dbReference>
<comment type="caution">
    <text evidence="2">The sequence shown here is derived from an EMBL/GenBank/DDBJ whole genome shotgun (WGS) entry which is preliminary data.</text>
</comment>
<dbReference type="PANTHER" id="PTHR33840:SF1">
    <property type="entry name" value="TLE1 PHOSPHOLIPASE DOMAIN-CONTAINING PROTEIN"/>
    <property type="match status" value="1"/>
</dbReference>
<dbReference type="Proteomes" id="UP000651010">
    <property type="component" value="Unassembled WGS sequence"/>
</dbReference>
<dbReference type="Pfam" id="PF09994">
    <property type="entry name" value="T6SS_Tle1-like_cat"/>
    <property type="match status" value="1"/>
</dbReference>
<dbReference type="EMBL" id="JACZZA010000012">
    <property type="protein sequence ID" value="MBE1162245.1"/>
    <property type="molecule type" value="Genomic_DNA"/>
</dbReference>
<proteinExistence type="predicted"/>
<sequence>MALLRSGDPLVHGGRVIYVRQTTHPIYGKGIAHRGDMAQCQRHDGVFPFVEGCYGRSSYGSGIVLEGHRLACGCFAVSSCASTFTISDWFPSGLGAALARAHAEGPVPGSASRWIPPPMPAGYFFPEETQAHPLVTLRIGLFFDGTGNNADNAAMGEHCRITPKSEAEARALLACKSYMTTGSPEGHAISRAGSYGNGVSNISRLFLLYQDNSLDGLPLESGDVRTFRIYVEGIGTQAGKKDSLLGMATGAGDTGILARVQEALTTQLHQALQTFARQHEDAWITDIVFDVFGFSRGAAAARYAINQIKHGQRGLLSRAIAPSTLKLAPGFDWTTHIRVGFAGLFDTVAHVGNVRGDPWTLASHTGIDIYLREDCADAVVHLTARDEHRLNFPLTSVAPPWRDIPLPGAHADIGGGYRDDESTEDVLLSRPVISEELKSTPLEKTRAWKEASRQLATIRQNHPALADKIDVHTWMVSESSNDTAAKDKFGVSLGSFIERFRGPVQSVGAAVRLRHDVSAQYALISLRIMHALAQEQKVPWQESPDDAPALGLPPILLEISAKLLAYARGGDYDLSPEQERTLMVSHLHHSANWNMLFPNDSEPLSLYYLDRPEEDDKRVIFRNSWAPS</sequence>
<protein>
    <submittedName>
        <fullName evidence="2">DUF2235 domain-containing protein</fullName>
    </submittedName>
</protein>
<dbReference type="CDD" id="cd14744">
    <property type="entry name" value="PAAR_CT_2"/>
    <property type="match status" value="1"/>
</dbReference>
<evidence type="ECO:0000313" key="2">
    <source>
        <dbReference type="EMBL" id="MBE1162245.1"/>
    </source>
</evidence>
<evidence type="ECO:0000259" key="1">
    <source>
        <dbReference type="Pfam" id="PF09994"/>
    </source>
</evidence>
<dbReference type="InterPro" id="IPR018712">
    <property type="entry name" value="Tle1-like_cat"/>
</dbReference>
<accession>A0ABR9GE01</accession>
<reference evidence="2 3" key="1">
    <citation type="submission" date="2020-09" db="EMBL/GenBank/DDBJ databases">
        <title>Dyella sp. 7MK23 isolated from forest soil.</title>
        <authorList>
            <person name="Fu J."/>
        </authorList>
    </citation>
    <scope>NUCLEOTIDE SEQUENCE [LARGE SCALE GENOMIC DNA]</scope>
    <source>
        <strain evidence="2 3">7MK23</strain>
    </source>
</reference>
<feature type="domain" description="T6SS Phospholipase effector Tle1-like catalytic" evidence="1">
    <location>
        <begin position="335"/>
        <end position="423"/>
    </location>
</feature>
<dbReference type="RefSeq" id="WP_192557079.1">
    <property type="nucleotide sequence ID" value="NZ_JACZZA010000012.1"/>
</dbReference>
<dbReference type="Pfam" id="PF05488">
    <property type="entry name" value="PAAR_motif"/>
    <property type="match status" value="1"/>
</dbReference>
<keyword evidence="3" id="KW-1185">Reference proteome</keyword>